<evidence type="ECO:0000313" key="3">
    <source>
        <dbReference type="Proteomes" id="UP000596742"/>
    </source>
</evidence>
<evidence type="ECO:0000313" key="2">
    <source>
        <dbReference type="EMBL" id="VDI26166.1"/>
    </source>
</evidence>
<feature type="chain" id="PRO_5032637918" evidence="1">
    <location>
        <begin position="20"/>
        <end position="771"/>
    </location>
</feature>
<keyword evidence="3" id="KW-1185">Reference proteome</keyword>
<evidence type="ECO:0000256" key="1">
    <source>
        <dbReference type="SAM" id="SignalP"/>
    </source>
</evidence>
<protein>
    <submittedName>
        <fullName evidence="2">Uncharacterized protein</fullName>
    </submittedName>
</protein>
<proteinExistence type="predicted"/>
<dbReference type="EMBL" id="UYJE01004220">
    <property type="protein sequence ID" value="VDI26166.1"/>
    <property type="molecule type" value="Genomic_DNA"/>
</dbReference>
<dbReference type="AlphaFoldDB" id="A0A8B6DYD3"/>
<gene>
    <name evidence="2" type="ORF">MGAL_10B054083</name>
</gene>
<dbReference type="OrthoDB" id="6083700at2759"/>
<keyword evidence="1" id="KW-0732">Signal</keyword>
<comment type="caution">
    <text evidence="2">The sequence shown here is derived from an EMBL/GenBank/DDBJ whole genome shotgun (WGS) entry which is preliminary data.</text>
</comment>
<sequence>MACGILILLIAAIAASTNGYGSSDYYPDKDDYSYKGVNSYSYKPKLVKSSSYSSSSYVSHGHHAGYAGHKLITGHAYRFKVSHMFRRFHRLGVELIGRGIRYNGFYYGRLCSATKLYSALNSCYDDYGDISDCFPGLIKQGLIGRRHIYHKYGHGFGLGVTFVKRGIVYGRSFYKFGCRRHKFIRYMTSCYNKIHHASTCVSLLRKRHLIRTPHSYHGHIHLAGYTRFRRFTISHGRFRYRGKYYKLSCSKRRFYSYWNRCYGRYHSVGRCFGYLRRKHLFSYYNAGYSSVGYGAGYSGGIIYDYGYYKSHHGFAIVNNGFTYGGIGYRLKCSRSRFYTLWGQCYHRYHSVGSCFGRLRRQHLFYRYGGITYDYGYYKSHHGFAIVNNRFTYGGIGYRLKCSRSRFYTLWGQCYHRYHSVGSCFGRLRRQHLFYRYGGDDYSVIDGDVYGSDYGSGPIFDYSYYNSHHGFAIRHHRFSYNGIAYKLKCSRSRFYRLWGQCYHRYHSVGTCFGRLRSHHLFYRYLGDTHAILNKHLYLHKKIANHHVRRIHNVAKTHVATISRVANKHVHNIQHQANKHVSRIANEARSHINKFKQMVDYHIKRLHKHTKYHLSAAEHQHKKHLNERQYQNNKHELNVRYLHKKHEYNLKKHAIAYAHGLVVSYNDYFTKYHGFKLDHHRFSYGGKAYQLTCGDKRFYNYWSDCYSHYHSRSVCFGKLRKRHLFDLYSDGYDDEDDYVPAGKSAYYCGAQQPYTNCINKQLSKHLQQGIHSL</sequence>
<organism evidence="2 3">
    <name type="scientific">Mytilus galloprovincialis</name>
    <name type="common">Mediterranean mussel</name>
    <dbReference type="NCBI Taxonomy" id="29158"/>
    <lineage>
        <taxon>Eukaryota</taxon>
        <taxon>Metazoa</taxon>
        <taxon>Spiralia</taxon>
        <taxon>Lophotrochozoa</taxon>
        <taxon>Mollusca</taxon>
        <taxon>Bivalvia</taxon>
        <taxon>Autobranchia</taxon>
        <taxon>Pteriomorphia</taxon>
        <taxon>Mytilida</taxon>
        <taxon>Mytiloidea</taxon>
        <taxon>Mytilidae</taxon>
        <taxon>Mytilinae</taxon>
        <taxon>Mytilus</taxon>
    </lineage>
</organism>
<feature type="signal peptide" evidence="1">
    <location>
        <begin position="1"/>
        <end position="19"/>
    </location>
</feature>
<reference evidence="2" key="1">
    <citation type="submission" date="2018-11" db="EMBL/GenBank/DDBJ databases">
        <authorList>
            <person name="Alioto T."/>
            <person name="Alioto T."/>
        </authorList>
    </citation>
    <scope>NUCLEOTIDE SEQUENCE</scope>
</reference>
<dbReference type="Proteomes" id="UP000596742">
    <property type="component" value="Unassembled WGS sequence"/>
</dbReference>
<name>A0A8B6DYD3_MYTGA</name>
<accession>A0A8B6DYD3</accession>